<dbReference type="Gene3D" id="3.40.50.1820">
    <property type="entry name" value="alpha/beta hydrolase"/>
    <property type="match status" value="1"/>
</dbReference>
<organism evidence="1">
    <name type="scientific">freshwater metagenome</name>
    <dbReference type="NCBI Taxonomy" id="449393"/>
    <lineage>
        <taxon>unclassified sequences</taxon>
        <taxon>metagenomes</taxon>
        <taxon>ecological metagenomes</taxon>
    </lineage>
</organism>
<evidence type="ECO:0000313" key="1">
    <source>
        <dbReference type="EMBL" id="CAB4772434.1"/>
    </source>
</evidence>
<dbReference type="EMBL" id="CAEZZL010000162">
    <property type="protein sequence ID" value="CAB4772434.1"/>
    <property type="molecule type" value="Genomic_DNA"/>
</dbReference>
<name>A0A6J6VLG8_9ZZZZ</name>
<dbReference type="InterPro" id="IPR029058">
    <property type="entry name" value="AB_hydrolase_fold"/>
</dbReference>
<accession>A0A6J6VLG8</accession>
<protein>
    <submittedName>
        <fullName evidence="1">Unannotated protein</fullName>
    </submittedName>
</protein>
<dbReference type="AlphaFoldDB" id="A0A6J6VLG8"/>
<proteinExistence type="predicted"/>
<sequence length="164" mass="18430">MVLVDITPGVNQEKTKQITDFVNGPATFPSFEELLKRTIEFNPTRTVESLRRGILHNALQEEDGSWVWRYRRADAPPLPEMKSAVEDGDKRPSTAPLWDVVSGFGKPIMFVRGMRKQSVVTDEDEAELVKRAPHARIEHVLEAGHSVQGDTPLELAALIRDFIA</sequence>
<reference evidence="1" key="1">
    <citation type="submission" date="2020-05" db="EMBL/GenBank/DDBJ databases">
        <authorList>
            <person name="Chiriac C."/>
            <person name="Salcher M."/>
            <person name="Ghai R."/>
            <person name="Kavagutti S V."/>
        </authorList>
    </citation>
    <scope>NUCLEOTIDE SEQUENCE</scope>
</reference>
<gene>
    <name evidence="1" type="ORF">UFOPK2870_01385</name>
</gene>
<dbReference type="SUPFAM" id="SSF53474">
    <property type="entry name" value="alpha/beta-Hydrolases"/>
    <property type="match status" value="1"/>
</dbReference>